<dbReference type="Proteomes" id="UP000887458">
    <property type="component" value="Unassembled WGS sequence"/>
</dbReference>
<keyword evidence="2" id="KW-1185">Reference proteome</keyword>
<protein>
    <submittedName>
        <fullName evidence="1">Uncharacterized protein</fullName>
    </submittedName>
</protein>
<gene>
    <name evidence="1" type="ORF">DERP_006329</name>
</gene>
<accession>A0ABQ8IY44</accession>
<name>A0ABQ8IY44_DERPT</name>
<dbReference type="EMBL" id="NJHN03000099">
    <property type="protein sequence ID" value="KAH9415236.1"/>
    <property type="molecule type" value="Genomic_DNA"/>
</dbReference>
<proteinExistence type="predicted"/>
<evidence type="ECO:0000313" key="2">
    <source>
        <dbReference type="Proteomes" id="UP000887458"/>
    </source>
</evidence>
<reference evidence="1 2" key="2">
    <citation type="journal article" date="2022" name="Mol. Biol. Evol.">
        <title>Comparative Genomics Reveals Insights into the Divergent Evolution of Astigmatic Mites and Household Pest Adaptations.</title>
        <authorList>
            <person name="Xiong Q."/>
            <person name="Wan A.T."/>
            <person name="Liu X."/>
            <person name="Fung C.S."/>
            <person name="Xiao X."/>
            <person name="Malainual N."/>
            <person name="Hou J."/>
            <person name="Wang L."/>
            <person name="Wang M."/>
            <person name="Yang K.Y."/>
            <person name="Cui Y."/>
            <person name="Leung E.L."/>
            <person name="Nong W."/>
            <person name="Shin S.K."/>
            <person name="Au S.W."/>
            <person name="Jeong K.Y."/>
            <person name="Chew F.T."/>
            <person name="Hui J.H."/>
            <person name="Leung T.F."/>
            <person name="Tungtrongchitr A."/>
            <person name="Zhong N."/>
            <person name="Liu Z."/>
            <person name="Tsui S.K."/>
        </authorList>
    </citation>
    <scope>NUCLEOTIDE SEQUENCE [LARGE SCALE GENOMIC DNA]</scope>
    <source>
        <strain evidence="1">Derp</strain>
    </source>
</reference>
<evidence type="ECO:0000313" key="1">
    <source>
        <dbReference type="EMBL" id="KAH9415236.1"/>
    </source>
</evidence>
<organism evidence="1 2">
    <name type="scientific">Dermatophagoides pteronyssinus</name>
    <name type="common">European house dust mite</name>
    <dbReference type="NCBI Taxonomy" id="6956"/>
    <lineage>
        <taxon>Eukaryota</taxon>
        <taxon>Metazoa</taxon>
        <taxon>Ecdysozoa</taxon>
        <taxon>Arthropoda</taxon>
        <taxon>Chelicerata</taxon>
        <taxon>Arachnida</taxon>
        <taxon>Acari</taxon>
        <taxon>Acariformes</taxon>
        <taxon>Sarcoptiformes</taxon>
        <taxon>Astigmata</taxon>
        <taxon>Psoroptidia</taxon>
        <taxon>Analgoidea</taxon>
        <taxon>Pyroglyphidae</taxon>
        <taxon>Dermatophagoidinae</taxon>
        <taxon>Dermatophagoides</taxon>
    </lineage>
</organism>
<sequence>MLNSSIPNDESLINCSINNCNRLAVRKSNIQVFNIIHNCGLHSSIKIISIEINDDDDGGGSRFQRFDKIKNLSNK</sequence>
<comment type="caution">
    <text evidence="1">The sequence shown here is derived from an EMBL/GenBank/DDBJ whole genome shotgun (WGS) entry which is preliminary data.</text>
</comment>
<reference evidence="1 2" key="1">
    <citation type="journal article" date="2018" name="J. Allergy Clin. Immunol.">
        <title>High-quality assembly of Dermatophagoides pteronyssinus genome and transcriptome reveals a wide range of novel allergens.</title>
        <authorList>
            <person name="Liu X.Y."/>
            <person name="Yang K.Y."/>
            <person name="Wang M.Q."/>
            <person name="Kwok J.S."/>
            <person name="Zeng X."/>
            <person name="Yang Z."/>
            <person name="Xiao X.J."/>
            <person name="Lau C.P."/>
            <person name="Li Y."/>
            <person name="Huang Z.M."/>
            <person name="Ba J.G."/>
            <person name="Yim A.K."/>
            <person name="Ouyang C.Y."/>
            <person name="Ngai S.M."/>
            <person name="Chan T.F."/>
            <person name="Leung E.L."/>
            <person name="Liu L."/>
            <person name="Liu Z.G."/>
            <person name="Tsui S.K."/>
        </authorList>
    </citation>
    <scope>NUCLEOTIDE SEQUENCE [LARGE SCALE GENOMIC DNA]</scope>
    <source>
        <strain evidence="1">Derp</strain>
    </source>
</reference>